<evidence type="ECO:0000256" key="4">
    <source>
        <dbReference type="ARBA" id="ARBA00023067"/>
    </source>
</evidence>
<dbReference type="InterPro" id="IPR032682">
    <property type="entry name" value="Cnd1_C"/>
</dbReference>
<dbReference type="PANTHER" id="PTHR14222:SF1">
    <property type="entry name" value="CONDENSIN-2 COMPLEX SUBUNIT D3"/>
    <property type="match status" value="1"/>
</dbReference>
<evidence type="ECO:0000256" key="3">
    <source>
        <dbReference type="ARBA" id="ARBA00022776"/>
    </source>
</evidence>
<evidence type="ECO:0000256" key="6">
    <source>
        <dbReference type="ARBA" id="ARBA00023306"/>
    </source>
</evidence>
<dbReference type="AlphaFoldDB" id="A0A0B7B2K0"/>
<evidence type="ECO:0000256" key="1">
    <source>
        <dbReference type="ARBA" id="ARBA00004123"/>
    </source>
</evidence>
<dbReference type="GO" id="GO:0000796">
    <property type="term" value="C:condensin complex"/>
    <property type="evidence" value="ECO:0007669"/>
    <property type="project" value="TreeGrafter"/>
</dbReference>
<comment type="subcellular location">
    <subcellularLocation>
        <location evidence="1">Nucleus</location>
    </subcellularLocation>
</comment>
<protein>
    <recommendedName>
        <fullName evidence="8">Condensin complex subunit 1 C-terminal domain-containing protein</fullName>
    </recommendedName>
</protein>
<keyword evidence="5" id="KW-0539">Nucleus</keyword>
<evidence type="ECO:0000256" key="5">
    <source>
        <dbReference type="ARBA" id="ARBA00023242"/>
    </source>
</evidence>
<feature type="region of interest" description="Disordered" evidence="7">
    <location>
        <begin position="191"/>
        <end position="235"/>
    </location>
</feature>
<dbReference type="InterPro" id="IPR011989">
    <property type="entry name" value="ARM-like"/>
</dbReference>
<accession>A0A0B7B2K0</accession>
<dbReference type="GO" id="GO:0010032">
    <property type="term" value="P:meiotic chromosome condensation"/>
    <property type="evidence" value="ECO:0007669"/>
    <property type="project" value="TreeGrafter"/>
</dbReference>
<dbReference type="GO" id="GO:0000779">
    <property type="term" value="C:condensed chromosome, centromeric region"/>
    <property type="evidence" value="ECO:0007669"/>
    <property type="project" value="TreeGrafter"/>
</dbReference>
<sequence>MFLAEIAKTPVKMKHDLVISHWKTVMQSVCDDAVCSKWNYVLAVLGSIAKSIPVESTCDILDDLKSRLSQFSYPPPLIAGIVNCVSKLHCCLDVASSQEQMQTWGEKLMADCDRYISGVVLNNQNENVDEEQLIKYIFTLGEVCQRCPTRMPKRAALLIQSIVASPCIGSISNSGDDGNQYNDVIRSGHLERAEASHGSQPGSKETSHDSQDGDSQPDSYTSQSHTVISSQPLSQFRGSKMSSKLRAHAFITLGKLCLVDESLAKKAIAALARELEESDSPAVRNNVVIIMGDLTIRYTTLVDRYVTNIAACLKDPSPLVRKNTLTILTRLLQEEYVKWKGVLFFRYITTILDNAVEIKNLAEFCLEHLLLQKHPSMFFHPFLECIFHFNNYQVHTVYNKFKQTEREKQKFSLAGRENVRRRLYLYSFMLEHMTDEQRFKITDKINKEILSAVADQMIPLDNEGSQILHDALAILSSKEIKLSTLRSKSVEDIGGEEGADMAQIVTVTAKKALISQVIKRNVIENVVPVVISLKHMLEKSRSPLLKYLMMYLRELFKDYKNEIKDSVG</sequence>
<evidence type="ECO:0000259" key="8">
    <source>
        <dbReference type="Pfam" id="PF12717"/>
    </source>
</evidence>
<dbReference type="InterPro" id="IPR026971">
    <property type="entry name" value="CND1/NCAPD3"/>
</dbReference>
<evidence type="ECO:0000313" key="9">
    <source>
        <dbReference type="EMBL" id="CEK87092.1"/>
    </source>
</evidence>
<dbReference type="Gene3D" id="1.25.10.10">
    <property type="entry name" value="Leucine-rich Repeat Variant"/>
    <property type="match status" value="1"/>
</dbReference>
<proteinExistence type="predicted"/>
<keyword evidence="2" id="KW-0132">Cell division</keyword>
<feature type="domain" description="Condensin complex subunit 1 C-terminal" evidence="8">
    <location>
        <begin position="283"/>
        <end position="449"/>
    </location>
</feature>
<dbReference type="Pfam" id="PF12717">
    <property type="entry name" value="Cnd1"/>
    <property type="match status" value="1"/>
</dbReference>
<evidence type="ECO:0000256" key="7">
    <source>
        <dbReference type="SAM" id="MobiDB-lite"/>
    </source>
</evidence>
<dbReference type="PANTHER" id="PTHR14222">
    <property type="entry name" value="CONDENSIN"/>
    <property type="match status" value="1"/>
</dbReference>
<gene>
    <name evidence="9" type="primary">ORF157285</name>
</gene>
<keyword evidence="6" id="KW-0131">Cell cycle</keyword>
<organism evidence="9">
    <name type="scientific">Arion vulgaris</name>
    <dbReference type="NCBI Taxonomy" id="1028688"/>
    <lineage>
        <taxon>Eukaryota</taxon>
        <taxon>Metazoa</taxon>
        <taxon>Spiralia</taxon>
        <taxon>Lophotrochozoa</taxon>
        <taxon>Mollusca</taxon>
        <taxon>Gastropoda</taxon>
        <taxon>Heterobranchia</taxon>
        <taxon>Euthyneura</taxon>
        <taxon>Panpulmonata</taxon>
        <taxon>Eupulmonata</taxon>
        <taxon>Stylommatophora</taxon>
        <taxon>Helicina</taxon>
        <taxon>Arionoidea</taxon>
        <taxon>Arionidae</taxon>
        <taxon>Arion</taxon>
    </lineage>
</organism>
<dbReference type="GO" id="GO:0007076">
    <property type="term" value="P:mitotic chromosome condensation"/>
    <property type="evidence" value="ECO:0007669"/>
    <property type="project" value="InterPro"/>
</dbReference>
<dbReference type="SUPFAM" id="SSF48371">
    <property type="entry name" value="ARM repeat"/>
    <property type="match status" value="1"/>
</dbReference>
<keyword evidence="3" id="KW-0498">Mitosis</keyword>
<dbReference type="GO" id="GO:0042393">
    <property type="term" value="F:histone binding"/>
    <property type="evidence" value="ECO:0007669"/>
    <property type="project" value="TreeGrafter"/>
</dbReference>
<keyword evidence="4" id="KW-0226">DNA condensation</keyword>
<dbReference type="GO" id="GO:0005634">
    <property type="term" value="C:nucleus"/>
    <property type="evidence" value="ECO:0007669"/>
    <property type="project" value="UniProtKB-SubCell"/>
</dbReference>
<dbReference type="EMBL" id="HACG01040227">
    <property type="protein sequence ID" value="CEK87092.1"/>
    <property type="molecule type" value="Transcribed_RNA"/>
</dbReference>
<reference evidence="9" key="1">
    <citation type="submission" date="2014-12" db="EMBL/GenBank/DDBJ databases">
        <title>Insight into the proteome of Arion vulgaris.</title>
        <authorList>
            <person name="Aradska J."/>
            <person name="Bulat T."/>
            <person name="Smidak R."/>
            <person name="Sarate P."/>
            <person name="Gangsoo J."/>
            <person name="Sialana F."/>
            <person name="Bilban M."/>
            <person name="Lubec G."/>
        </authorList>
    </citation>
    <scope>NUCLEOTIDE SEQUENCE</scope>
    <source>
        <tissue evidence="9">Skin</tissue>
    </source>
</reference>
<dbReference type="InterPro" id="IPR016024">
    <property type="entry name" value="ARM-type_fold"/>
</dbReference>
<name>A0A0B7B2K0_9EUPU</name>
<dbReference type="GO" id="GO:0051301">
    <property type="term" value="P:cell division"/>
    <property type="evidence" value="ECO:0007669"/>
    <property type="project" value="UniProtKB-KW"/>
</dbReference>
<evidence type="ECO:0000256" key="2">
    <source>
        <dbReference type="ARBA" id="ARBA00022618"/>
    </source>
</evidence>
<feature type="compositionally biased region" description="Polar residues" evidence="7">
    <location>
        <begin position="213"/>
        <end position="235"/>
    </location>
</feature>